<dbReference type="RefSeq" id="WP_062502520.1">
    <property type="nucleotide sequence ID" value="NZ_BEWO01000023.1"/>
</dbReference>
<accession>A0ABQ5WE65</accession>
<dbReference type="SUPFAM" id="SSF54427">
    <property type="entry name" value="NTF2-like"/>
    <property type="match status" value="1"/>
</dbReference>
<evidence type="ECO:0000313" key="2">
    <source>
        <dbReference type="Proteomes" id="UP001156613"/>
    </source>
</evidence>
<evidence type="ECO:0000313" key="1">
    <source>
        <dbReference type="EMBL" id="GLQ58257.1"/>
    </source>
</evidence>
<keyword evidence="2" id="KW-1185">Reference proteome</keyword>
<sequence>MGADLLDNVRSGRNPEAAAIYIASQVQAHQVQLEREKTLIRTPEDYAAHVRELQRAFGPFTFTWRQMGHHIQSLNGEAPTGAELIELTSVVYRVAGEKIVEY</sequence>
<dbReference type="InterPro" id="IPR032710">
    <property type="entry name" value="NTF2-like_dom_sf"/>
</dbReference>
<name>A0ABQ5WE65_GLUJA</name>
<reference evidence="2" key="1">
    <citation type="journal article" date="2019" name="Int. J. Syst. Evol. Microbiol.">
        <title>The Global Catalogue of Microorganisms (GCM) 10K type strain sequencing project: providing services to taxonomists for standard genome sequencing and annotation.</title>
        <authorList>
            <consortium name="The Broad Institute Genomics Platform"/>
            <consortium name="The Broad Institute Genome Sequencing Center for Infectious Disease"/>
            <person name="Wu L."/>
            <person name="Ma J."/>
        </authorList>
    </citation>
    <scope>NUCLEOTIDE SEQUENCE [LARGE SCALE GENOMIC DNA]</scope>
    <source>
        <strain evidence="2">NBRC 3271</strain>
    </source>
</reference>
<dbReference type="Proteomes" id="UP001156613">
    <property type="component" value="Unassembled WGS sequence"/>
</dbReference>
<gene>
    <name evidence="1" type="ORF">GCM10010937_00570</name>
</gene>
<dbReference type="EMBL" id="BSNT01000006">
    <property type="protein sequence ID" value="GLQ58257.1"/>
    <property type="molecule type" value="Genomic_DNA"/>
</dbReference>
<protein>
    <submittedName>
        <fullName evidence="1">Uncharacterized protein</fullName>
    </submittedName>
</protein>
<organism evidence="1 2">
    <name type="scientific">Gluconobacter japonicus</name>
    <dbReference type="NCBI Taxonomy" id="376620"/>
    <lineage>
        <taxon>Bacteria</taxon>
        <taxon>Pseudomonadati</taxon>
        <taxon>Pseudomonadota</taxon>
        <taxon>Alphaproteobacteria</taxon>
        <taxon>Acetobacterales</taxon>
        <taxon>Acetobacteraceae</taxon>
        <taxon>Gluconobacter</taxon>
    </lineage>
</organism>
<proteinExistence type="predicted"/>
<comment type="caution">
    <text evidence="1">The sequence shown here is derived from an EMBL/GenBank/DDBJ whole genome shotgun (WGS) entry which is preliminary data.</text>
</comment>